<evidence type="ECO:0000313" key="2">
    <source>
        <dbReference type="EMBL" id="TGN62907.1"/>
    </source>
</evidence>
<proteinExistence type="predicted"/>
<dbReference type="InterPro" id="IPR014922">
    <property type="entry name" value="YdhG-like"/>
</dbReference>
<organism evidence="2 3">
    <name type="scientific">Nocardioides eburneiflavus</name>
    <dbReference type="NCBI Taxonomy" id="2518372"/>
    <lineage>
        <taxon>Bacteria</taxon>
        <taxon>Bacillati</taxon>
        <taxon>Actinomycetota</taxon>
        <taxon>Actinomycetes</taxon>
        <taxon>Propionibacteriales</taxon>
        <taxon>Nocardioidaceae</taxon>
        <taxon>Nocardioides</taxon>
    </lineage>
</organism>
<dbReference type="Gene3D" id="3.90.1150.200">
    <property type="match status" value="1"/>
</dbReference>
<gene>
    <name evidence="2" type="ORF">EXE59_02300</name>
</gene>
<keyword evidence="3" id="KW-1185">Reference proteome</keyword>
<dbReference type="AlphaFoldDB" id="A0A4Z1CE80"/>
<dbReference type="Proteomes" id="UP000297496">
    <property type="component" value="Unassembled WGS sequence"/>
</dbReference>
<dbReference type="SUPFAM" id="SSF159888">
    <property type="entry name" value="YdhG-like"/>
    <property type="match status" value="1"/>
</dbReference>
<comment type="caution">
    <text evidence="2">The sequence shown here is derived from an EMBL/GenBank/DDBJ whole genome shotgun (WGS) entry which is preliminary data.</text>
</comment>
<evidence type="ECO:0000313" key="3">
    <source>
        <dbReference type="Proteomes" id="UP000297496"/>
    </source>
</evidence>
<reference evidence="2 3" key="1">
    <citation type="submission" date="2019-04" db="EMBL/GenBank/DDBJ databases">
        <title>Three New Species of Nocardioides, Nocardioides euryhalodurans sp. nov., Nocardioides seonyuensis sp. nov. and Nocardioides eburneoflavus sp. nov. Isolated from Soil.</title>
        <authorList>
            <person name="Roh S.G."/>
            <person name="Lee C."/>
            <person name="Kim M.-K."/>
            <person name="Kim S.B."/>
        </authorList>
    </citation>
    <scope>NUCLEOTIDE SEQUENCE [LARGE SCALE GENOMIC DNA]</scope>
    <source>
        <strain evidence="2 3">MMS17-SY213</strain>
    </source>
</reference>
<accession>A0A4Z1CE80</accession>
<name>A0A4Z1CE80_9ACTN</name>
<dbReference type="Pfam" id="PF08818">
    <property type="entry name" value="DUF1801"/>
    <property type="match status" value="1"/>
</dbReference>
<feature type="domain" description="YdhG-like" evidence="1">
    <location>
        <begin position="20"/>
        <end position="113"/>
    </location>
</feature>
<evidence type="ECO:0000259" key="1">
    <source>
        <dbReference type="Pfam" id="PF08818"/>
    </source>
</evidence>
<protein>
    <submittedName>
        <fullName evidence="2">DUF1801 domain-containing protein</fullName>
    </submittedName>
</protein>
<dbReference type="OrthoDB" id="9811812at2"/>
<sequence>MAGRAHPGVDAYLAQLPAWQRSICEQLREMIWATDPDIEETIKRTVQPYFVLDGNVCALLATKDHVNLFLYDPTVRDPHGVINQGHGNATGRAIQIYEHDEIDRDAVIGILTEIVAHNRQGGWRRLSRP</sequence>
<dbReference type="EMBL" id="SRRO01000001">
    <property type="protein sequence ID" value="TGN62907.1"/>
    <property type="molecule type" value="Genomic_DNA"/>
</dbReference>
<dbReference type="RefSeq" id="WP_135837450.1">
    <property type="nucleotide sequence ID" value="NZ_SRRO01000001.1"/>
</dbReference>